<feature type="domain" description="SusD-like N-terminal" evidence="7">
    <location>
        <begin position="88"/>
        <end position="212"/>
    </location>
</feature>
<evidence type="ECO:0000256" key="4">
    <source>
        <dbReference type="ARBA" id="ARBA00023136"/>
    </source>
</evidence>
<evidence type="ECO:0000256" key="1">
    <source>
        <dbReference type="ARBA" id="ARBA00004442"/>
    </source>
</evidence>
<organism evidence="8 9">
    <name type="scientific">Joostella atrarenae</name>
    <dbReference type="NCBI Taxonomy" id="679257"/>
    <lineage>
        <taxon>Bacteria</taxon>
        <taxon>Pseudomonadati</taxon>
        <taxon>Bacteroidota</taxon>
        <taxon>Flavobacteriia</taxon>
        <taxon>Flavobacteriales</taxon>
        <taxon>Flavobacteriaceae</taxon>
        <taxon>Joostella</taxon>
    </lineage>
</organism>
<dbReference type="Pfam" id="PF07980">
    <property type="entry name" value="SusD_RagB"/>
    <property type="match status" value="1"/>
</dbReference>
<accession>A0ABS9J5B0</accession>
<dbReference type="SUPFAM" id="SSF48452">
    <property type="entry name" value="TPR-like"/>
    <property type="match status" value="1"/>
</dbReference>
<keyword evidence="3" id="KW-0732">Signal</keyword>
<evidence type="ECO:0000259" key="6">
    <source>
        <dbReference type="Pfam" id="PF07980"/>
    </source>
</evidence>
<comment type="caution">
    <text evidence="8">The sequence shown here is derived from an EMBL/GenBank/DDBJ whole genome shotgun (WGS) entry which is preliminary data.</text>
</comment>
<evidence type="ECO:0000313" key="9">
    <source>
        <dbReference type="Proteomes" id="UP000829517"/>
    </source>
</evidence>
<gene>
    <name evidence="8" type="ORF">JM658_12335</name>
</gene>
<dbReference type="RefSeq" id="WP_236959580.1">
    <property type="nucleotide sequence ID" value="NZ_JAETXX010000008.1"/>
</dbReference>
<dbReference type="Proteomes" id="UP000829517">
    <property type="component" value="Unassembled WGS sequence"/>
</dbReference>
<dbReference type="Gene3D" id="1.25.40.390">
    <property type="match status" value="1"/>
</dbReference>
<reference evidence="8 9" key="1">
    <citation type="submission" date="2021-01" db="EMBL/GenBank/DDBJ databases">
        <title>Genome sequencing of Joostella atrarenae M1-2 (= KCTC 23194).</title>
        <authorList>
            <person name="Zakaria M.R."/>
            <person name="Lam M.Q."/>
            <person name="Chong C.S."/>
        </authorList>
    </citation>
    <scope>NUCLEOTIDE SEQUENCE [LARGE SCALE GENOMIC DNA]</scope>
    <source>
        <strain evidence="8 9">M1-2</strain>
    </source>
</reference>
<evidence type="ECO:0000256" key="3">
    <source>
        <dbReference type="ARBA" id="ARBA00022729"/>
    </source>
</evidence>
<keyword evidence="4" id="KW-0472">Membrane</keyword>
<protein>
    <submittedName>
        <fullName evidence="8">RagB/SusD family nutrient uptake outer membrane protein</fullName>
    </submittedName>
</protein>
<keyword evidence="5" id="KW-0998">Cell outer membrane</keyword>
<evidence type="ECO:0000313" key="8">
    <source>
        <dbReference type="EMBL" id="MCF8715615.1"/>
    </source>
</evidence>
<keyword evidence="9" id="KW-1185">Reference proteome</keyword>
<sequence length="541" mass="62185">MKEIKIIVVLVIACLLGVTSCDIDRLPETSLTDPSFWKSESDLKLASNYLYTFFPNLPVTSDVWSDDAYGTSTNSISDGSRLTPSSDGFYGTQYRLIRAANNIIEKSTLLLDEGVEKKIVDRYVGEARFFRAWGYYQLFQRYGGVPLILKTLTEDAPELDQPQASREEVIDVIYNDLDFASQNLPLPSMLSSDDYGRVTKTAAYAFKSRVALFEGTRSKFHNYGNATEHLTIAKSAALAVIKTGEHNIFNSYYQLFQYEGEGSQNKENIIVRVYGKSLEDAIDSHNSQRILEQGRVNPTKALADSYLMSDGLPMDKSPLYQQPSSINGVFENRDPRMVYSFLKTGDEYIGSQPTFNIPSLSFQRTGFANRRYTNTNDWSNQRSFIDYPILRYAEVLLNYAEATYELNESISDEDLNKSINKLRDREDVQLPALTNTFISINSLDMREEIRRERRVELALNGFRYWDLIRWKTAETELLKPVLGNYYFEEFGTQVTPELNAENYILLQTADRRFFDPERDYLWPFPVNQISLNPNLEQNPKW</sequence>
<dbReference type="EMBL" id="JAETXX010000008">
    <property type="protein sequence ID" value="MCF8715615.1"/>
    <property type="molecule type" value="Genomic_DNA"/>
</dbReference>
<dbReference type="Pfam" id="PF14322">
    <property type="entry name" value="SusD-like_3"/>
    <property type="match status" value="1"/>
</dbReference>
<dbReference type="InterPro" id="IPR033985">
    <property type="entry name" value="SusD-like_N"/>
</dbReference>
<comment type="similarity">
    <text evidence="2">Belongs to the SusD family.</text>
</comment>
<comment type="subcellular location">
    <subcellularLocation>
        <location evidence="1">Cell outer membrane</location>
    </subcellularLocation>
</comment>
<name>A0ABS9J5B0_9FLAO</name>
<dbReference type="InterPro" id="IPR011990">
    <property type="entry name" value="TPR-like_helical_dom_sf"/>
</dbReference>
<dbReference type="InterPro" id="IPR012944">
    <property type="entry name" value="SusD_RagB_dom"/>
</dbReference>
<dbReference type="PROSITE" id="PS51257">
    <property type="entry name" value="PROKAR_LIPOPROTEIN"/>
    <property type="match status" value="1"/>
</dbReference>
<feature type="domain" description="RagB/SusD" evidence="6">
    <location>
        <begin position="294"/>
        <end position="541"/>
    </location>
</feature>
<evidence type="ECO:0000256" key="2">
    <source>
        <dbReference type="ARBA" id="ARBA00006275"/>
    </source>
</evidence>
<proteinExistence type="inferred from homology"/>
<evidence type="ECO:0000256" key="5">
    <source>
        <dbReference type="ARBA" id="ARBA00023237"/>
    </source>
</evidence>
<evidence type="ECO:0000259" key="7">
    <source>
        <dbReference type="Pfam" id="PF14322"/>
    </source>
</evidence>